<comment type="similarity">
    <text evidence="4">Belongs to the class-III pyridoxal-phosphate-dependent aminotransferase family.</text>
</comment>
<dbReference type="RefSeq" id="WP_123645950.1">
    <property type="nucleotide sequence ID" value="NZ_RCTY01000006.1"/>
</dbReference>
<dbReference type="GO" id="GO:0030170">
    <property type="term" value="F:pyridoxal phosphate binding"/>
    <property type="evidence" value="ECO:0007669"/>
    <property type="project" value="InterPro"/>
</dbReference>
<evidence type="ECO:0000256" key="3">
    <source>
        <dbReference type="ARBA" id="ARBA00022898"/>
    </source>
</evidence>
<keyword evidence="3 4" id="KW-0663">Pyridoxal phosphate</keyword>
<evidence type="ECO:0000256" key="2">
    <source>
        <dbReference type="ARBA" id="ARBA00022576"/>
    </source>
</evidence>
<dbReference type="Gene3D" id="3.40.640.10">
    <property type="entry name" value="Type I PLP-dependent aspartate aminotransferase-like (Major domain)"/>
    <property type="match status" value="1"/>
</dbReference>
<dbReference type="PANTHER" id="PTHR11986">
    <property type="entry name" value="AMINOTRANSFERASE CLASS III"/>
    <property type="match status" value="1"/>
</dbReference>
<evidence type="ECO:0000313" key="5">
    <source>
        <dbReference type="EMBL" id="ROU08983.1"/>
    </source>
</evidence>
<evidence type="ECO:0000313" key="6">
    <source>
        <dbReference type="Proteomes" id="UP000275910"/>
    </source>
</evidence>
<dbReference type="Pfam" id="PF00202">
    <property type="entry name" value="Aminotran_3"/>
    <property type="match status" value="1"/>
</dbReference>
<dbReference type="SUPFAM" id="SSF53383">
    <property type="entry name" value="PLP-dependent transferases"/>
    <property type="match status" value="1"/>
</dbReference>
<keyword evidence="2 5" id="KW-0032">Aminotransferase</keyword>
<comment type="caution">
    <text evidence="5">The sequence shown here is derived from an EMBL/GenBank/DDBJ whole genome shotgun (WGS) entry which is preliminary data.</text>
</comment>
<dbReference type="InterPro" id="IPR015422">
    <property type="entry name" value="PyrdxlP-dep_Trfase_small"/>
</dbReference>
<dbReference type="InterPro" id="IPR050103">
    <property type="entry name" value="Class-III_PLP-dep_AT"/>
</dbReference>
<organism evidence="5 6">
    <name type="scientific">Lysobacter enzymogenes</name>
    <dbReference type="NCBI Taxonomy" id="69"/>
    <lineage>
        <taxon>Bacteria</taxon>
        <taxon>Pseudomonadati</taxon>
        <taxon>Pseudomonadota</taxon>
        <taxon>Gammaproteobacteria</taxon>
        <taxon>Lysobacterales</taxon>
        <taxon>Lysobacteraceae</taxon>
        <taxon>Lysobacter</taxon>
    </lineage>
</organism>
<evidence type="ECO:0000256" key="4">
    <source>
        <dbReference type="RuleBase" id="RU003560"/>
    </source>
</evidence>
<dbReference type="GO" id="GO:0042802">
    <property type="term" value="F:identical protein binding"/>
    <property type="evidence" value="ECO:0007669"/>
    <property type="project" value="TreeGrafter"/>
</dbReference>
<sequence>MTHSALLADDAAFRDAAAPTSDLSDRLPRGDAELLADEAAWCSFGDTVHYSDPPKIFTGADGSYLYDSAGTEFLDLQMWYSAVNFGYRNPRLNDVLKRQIDVLPQVASQYLHPTKIELAKTIAVDAQNKWGRKGRVHFNVGGAQSVEDSLKLVRNASGGKSLMFAFEGGYHGRTLGASAITSSYRYRRRYGHFDRAQFIEFPYHFRGPKGMSKEEYGEHCVAKFERLFETEYNGVWDPKVGQCEYAAFYVEPIQGTGGYVIPPPNFFTGLKRVLDKYGILLVVDEIQMGFFRTGKLWSIEHFNVQPDVLVFGKALTNGLNPLAGIWAREELINPTVFPPGSTHSTFASNPLGTAVGLETMKMLAEGDYENRVMRAGAHFLAGLRDLQARHPEIGDVDGLGLALRAEICEADGFTPNKALLDRMCDIGLAGELDYNGKKMGLVLDVGGYYKNVITLAPSLHISGAEIDQALALLDQLLTRAKRSL</sequence>
<dbReference type="InterPro" id="IPR049704">
    <property type="entry name" value="Aminotrans_3_PPA_site"/>
</dbReference>
<dbReference type="Proteomes" id="UP000275910">
    <property type="component" value="Unassembled WGS sequence"/>
</dbReference>
<keyword evidence="5" id="KW-0808">Transferase</keyword>
<proteinExistence type="inferred from homology"/>
<accession>A0A3N2RNE3</accession>
<gene>
    <name evidence="5" type="ORF">D9T17_02605</name>
</gene>
<comment type="cofactor">
    <cofactor evidence="1">
        <name>pyridoxal 5'-phosphate</name>
        <dbReference type="ChEBI" id="CHEBI:597326"/>
    </cofactor>
</comment>
<dbReference type="PROSITE" id="PS00600">
    <property type="entry name" value="AA_TRANSFER_CLASS_3"/>
    <property type="match status" value="1"/>
</dbReference>
<dbReference type="InterPro" id="IPR005814">
    <property type="entry name" value="Aminotrans_3"/>
</dbReference>
<evidence type="ECO:0000256" key="1">
    <source>
        <dbReference type="ARBA" id="ARBA00001933"/>
    </source>
</evidence>
<protein>
    <submittedName>
        <fullName evidence="5">Aminotransferase class III-fold pyridoxal phosphate-dependent enzyme</fullName>
    </submittedName>
</protein>
<reference evidence="5 6" key="1">
    <citation type="submission" date="2018-10" db="EMBL/GenBank/DDBJ databases">
        <title>The genome of Lysobacter enzymogenes OH11.</title>
        <authorList>
            <person name="Liu F."/>
            <person name="Zhao Y."/>
            <person name="Qian G."/>
            <person name="Chen Y."/>
            <person name="Xu H."/>
        </authorList>
    </citation>
    <scope>NUCLEOTIDE SEQUENCE [LARGE SCALE GENOMIC DNA]</scope>
    <source>
        <strain evidence="5 6">OH11</strain>
    </source>
</reference>
<dbReference type="GO" id="GO:0008483">
    <property type="term" value="F:transaminase activity"/>
    <property type="evidence" value="ECO:0007669"/>
    <property type="project" value="UniProtKB-KW"/>
</dbReference>
<dbReference type="EMBL" id="RCTY01000006">
    <property type="protein sequence ID" value="ROU08983.1"/>
    <property type="molecule type" value="Genomic_DNA"/>
</dbReference>
<name>A0A3N2RNE3_LYSEN</name>
<dbReference type="PIRSF" id="PIRSF000521">
    <property type="entry name" value="Transaminase_4ab_Lys_Orn"/>
    <property type="match status" value="1"/>
</dbReference>
<dbReference type="CDD" id="cd00610">
    <property type="entry name" value="OAT_like"/>
    <property type="match status" value="1"/>
</dbReference>
<dbReference type="AlphaFoldDB" id="A0A3N2RNE3"/>
<dbReference type="InterPro" id="IPR015421">
    <property type="entry name" value="PyrdxlP-dep_Trfase_major"/>
</dbReference>
<dbReference type="InterPro" id="IPR015424">
    <property type="entry name" value="PyrdxlP-dep_Trfase"/>
</dbReference>
<dbReference type="Gene3D" id="3.90.1150.10">
    <property type="entry name" value="Aspartate Aminotransferase, domain 1"/>
    <property type="match status" value="1"/>
</dbReference>